<gene>
    <name evidence="1" type="ORF">GCM10022229_08620</name>
</gene>
<reference evidence="2" key="1">
    <citation type="journal article" date="2019" name="Int. J. Syst. Evol. Microbiol.">
        <title>The Global Catalogue of Microorganisms (GCM) 10K type strain sequencing project: providing services to taxonomists for standard genome sequencing and annotation.</title>
        <authorList>
            <consortium name="The Broad Institute Genomics Platform"/>
            <consortium name="The Broad Institute Genome Sequencing Center for Infectious Disease"/>
            <person name="Wu L."/>
            <person name="Ma J."/>
        </authorList>
    </citation>
    <scope>NUCLEOTIDE SEQUENCE [LARGE SCALE GENOMIC DNA]</scope>
    <source>
        <strain evidence="2">JCM 16916</strain>
    </source>
</reference>
<accession>A0ABP7M929</accession>
<evidence type="ECO:0000313" key="1">
    <source>
        <dbReference type="EMBL" id="GAA3917534.1"/>
    </source>
</evidence>
<proteinExistence type="predicted"/>
<organism evidence="1 2">
    <name type="scientific">Luteimonas lutimaris</name>
    <dbReference type="NCBI Taxonomy" id="698645"/>
    <lineage>
        <taxon>Bacteria</taxon>
        <taxon>Pseudomonadati</taxon>
        <taxon>Pseudomonadota</taxon>
        <taxon>Gammaproteobacteria</taxon>
        <taxon>Lysobacterales</taxon>
        <taxon>Lysobacteraceae</taxon>
        <taxon>Luteimonas</taxon>
    </lineage>
</organism>
<name>A0ABP7M929_9GAMM</name>
<dbReference type="EMBL" id="BAAAZU010000004">
    <property type="protein sequence ID" value="GAA3917534.1"/>
    <property type="molecule type" value="Genomic_DNA"/>
</dbReference>
<evidence type="ECO:0000313" key="2">
    <source>
        <dbReference type="Proteomes" id="UP001501727"/>
    </source>
</evidence>
<protein>
    <submittedName>
        <fullName evidence="1">Uncharacterized protein</fullName>
    </submittedName>
</protein>
<keyword evidence="2" id="KW-1185">Reference proteome</keyword>
<comment type="caution">
    <text evidence="1">The sequence shown here is derived from an EMBL/GenBank/DDBJ whole genome shotgun (WGS) entry which is preliminary data.</text>
</comment>
<dbReference type="Proteomes" id="UP001501727">
    <property type="component" value="Unassembled WGS sequence"/>
</dbReference>
<sequence>MAWISSGDCRGGGGGGGATACITVWADCLMLSRMVDMAALRLALDAPFDNGVPAGVPLGLTLGASPGAATQMSLASRSARPV</sequence>